<evidence type="ECO:0008006" key="3">
    <source>
        <dbReference type="Google" id="ProtNLM"/>
    </source>
</evidence>
<dbReference type="EMBL" id="LR796629">
    <property type="protein sequence ID" value="CAB4155720.1"/>
    <property type="molecule type" value="Genomic_DNA"/>
</dbReference>
<evidence type="ECO:0000256" key="1">
    <source>
        <dbReference type="SAM" id="MobiDB-lite"/>
    </source>
</evidence>
<accession>A0A6J5N7V3</accession>
<proteinExistence type="predicted"/>
<sequence>MIKNYTDLTKLNKELEDAITNNTDYHASMDQSRNFYLHSAFYPSKTGQRRNNTDLSNNLLRVYADKNIHFTSGFPTIKVPTTGATSEQRQAASIREKILLGVWRKSGGRDLQRKWAFDGTVLSAAVAETGFDLENRCAFVRRYDPRYCFWQISNGNDKRVTAFWAVYPITADEALERYGVVPTSQPISTSALTDSFLKQIDGKDWFLMAIRWDEKIRIAWVGDKLIEEPHQHMMGGIPVDIALPFEDGDAKGRGAFYLNPLVNLQANLNLTLQRRDNIVSRMSSPVIWGRGIISKQLDDVKNGMKNGGFIGLKQGGELGLLQLNDVKLLNEHAADLREDMMRVSGFSAAAMGELAGANTSGDALGMYFTPTQRHIENQNIAWVSFYEGINAKILRLYEKFGKTGEQFSIAGYSTRGTVLPMTDDQEKMSYQRGPFDITFDKTVIGGNHNSTVEMNSITPKNQLEEKRLVIEAMTQKAISRTTGFEMMGIESPEDELALLTQEQSEPVLNPQGMQQLAAGAQSAQAMMQPQAPAGGTQQLPSPVAQEIQPNVQSA</sequence>
<protein>
    <recommendedName>
        <fullName evidence="3">Portal protein</fullName>
    </recommendedName>
</protein>
<feature type="region of interest" description="Disordered" evidence="1">
    <location>
        <begin position="508"/>
        <end position="554"/>
    </location>
</feature>
<gene>
    <name evidence="2" type="ORF">UFOVP667_19</name>
</gene>
<feature type="compositionally biased region" description="Low complexity" evidence="1">
    <location>
        <begin position="510"/>
        <end position="535"/>
    </location>
</feature>
<evidence type="ECO:0000313" key="2">
    <source>
        <dbReference type="EMBL" id="CAB4155720.1"/>
    </source>
</evidence>
<name>A0A6J5N7V3_9CAUD</name>
<reference evidence="2" key="1">
    <citation type="submission" date="2020-04" db="EMBL/GenBank/DDBJ databases">
        <authorList>
            <person name="Chiriac C."/>
            <person name="Salcher M."/>
            <person name="Ghai R."/>
            <person name="Kavagutti S V."/>
        </authorList>
    </citation>
    <scope>NUCLEOTIDE SEQUENCE</scope>
</reference>
<organism evidence="2">
    <name type="scientific">uncultured Caudovirales phage</name>
    <dbReference type="NCBI Taxonomy" id="2100421"/>
    <lineage>
        <taxon>Viruses</taxon>
        <taxon>Duplodnaviria</taxon>
        <taxon>Heunggongvirae</taxon>
        <taxon>Uroviricota</taxon>
        <taxon>Caudoviricetes</taxon>
        <taxon>Peduoviridae</taxon>
        <taxon>Maltschvirus</taxon>
        <taxon>Maltschvirus maltsch</taxon>
    </lineage>
</organism>